<dbReference type="GO" id="GO:0003676">
    <property type="term" value="F:nucleic acid binding"/>
    <property type="evidence" value="ECO:0007669"/>
    <property type="project" value="InterPro"/>
</dbReference>
<protein>
    <recommendedName>
        <fullName evidence="2">CSD domain-containing protein</fullName>
    </recommendedName>
</protein>
<feature type="compositionally biased region" description="Basic and acidic residues" evidence="1">
    <location>
        <begin position="133"/>
        <end position="148"/>
    </location>
</feature>
<dbReference type="InterPro" id="IPR002059">
    <property type="entry name" value="CSP_DNA-bd"/>
</dbReference>
<name>A0A383BJ46_9ZZZZ</name>
<sequence length="174" mass="20505">MSNLTTDNINTEDNTEDNLEKHIGITKWFSNKLGYGFITYIDKSNTSHDVFVHHTSIKPKKSTYRTLTLGEYIEFSLTVLKNNDKKQAINVTGVFNGPLLSDSLDEYRNERNTYHSYNDLRELNDLNQKRINDAMRNTDTDTNTDRNRYTNTNRNTDRNRYTNTDRNRYTNTDR</sequence>
<dbReference type="InterPro" id="IPR011129">
    <property type="entry name" value="CSD"/>
</dbReference>
<feature type="region of interest" description="Disordered" evidence="1">
    <location>
        <begin position="133"/>
        <end position="174"/>
    </location>
</feature>
<proteinExistence type="predicted"/>
<dbReference type="SMART" id="SM00357">
    <property type="entry name" value="CSP"/>
    <property type="match status" value="1"/>
</dbReference>
<dbReference type="SUPFAM" id="SSF50249">
    <property type="entry name" value="Nucleic acid-binding proteins"/>
    <property type="match status" value="1"/>
</dbReference>
<dbReference type="AlphaFoldDB" id="A0A383BJ46"/>
<dbReference type="PROSITE" id="PS51857">
    <property type="entry name" value="CSD_2"/>
    <property type="match status" value="1"/>
</dbReference>
<dbReference type="PANTHER" id="PTHR46565">
    <property type="entry name" value="COLD SHOCK DOMAIN PROTEIN 2"/>
    <property type="match status" value="1"/>
</dbReference>
<accession>A0A383BJ46</accession>
<evidence type="ECO:0000313" key="3">
    <source>
        <dbReference type="EMBL" id="SVE19850.1"/>
    </source>
</evidence>
<feature type="domain" description="CSD" evidence="2">
    <location>
        <begin position="21"/>
        <end position="93"/>
    </location>
</feature>
<dbReference type="EMBL" id="UINC01200799">
    <property type="protein sequence ID" value="SVE19850.1"/>
    <property type="molecule type" value="Genomic_DNA"/>
</dbReference>
<organism evidence="3">
    <name type="scientific">marine metagenome</name>
    <dbReference type="NCBI Taxonomy" id="408172"/>
    <lineage>
        <taxon>unclassified sequences</taxon>
        <taxon>metagenomes</taxon>
        <taxon>ecological metagenomes</taxon>
    </lineage>
</organism>
<dbReference type="Pfam" id="PF00313">
    <property type="entry name" value="CSD"/>
    <property type="match status" value="1"/>
</dbReference>
<dbReference type="InterPro" id="IPR012340">
    <property type="entry name" value="NA-bd_OB-fold"/>
</dbReference>
<dbReference type="Gene3D" id="2.40.50.140">
    <property type="entry name" value="Nucleic acid-binding proteins"/>
    <property type="match status" value="1"/>
</dbReference>
<evidence type="ECO:0000256" key="1">
    <source>
        <dbReference type="SAM" id="MobiDB-lite"/>
    </source>
</evidence>
<evidence type="ECO:0000259" key="2">
    <source>
        <dbReference type="PROSITE" id="PS51857"/>
    </source>
</evidence>
<reference evidence="3" key="1">
    <citation type="submission" date="2018-05" db="EMBL/GenBank/DDBJ databases">
        <authorList>
            <person name="Lanie J.A."/>
            <person name="Ng W.-L."/>
            <person name="Kazmierczak K.M."/>
            <person name="Andrzejewski T.M."/>
            <person name="Davidsen T.M."/>
            <person name="Wayne K.J."/>
            <person name="Tettelin H."/>
            <person name="Glass J.I."/>
            <person name="Rusch D."/>
            <person name="Podicherti R."/>
            <person name="Tsui H.-C.T."/>
            <person name="Winkler M.E."/>
        </authorList>
    </citation>
    <scope>NUCLEOTIDE SEQUENCE</scope>
</reference>
<feature type="compositionally biased region" description="Basic and acidic residues" evidence="1">
    <location>
        <begin position="155"/>
        <end position="174"/>
    </location>
</feature>
<dbReference type="CDD" id="cd04458">
    <property type="entry name" value="CSP_CDS"/>
    <property type="match status" value="1"/>
</dbReference>
<dbReference type="PANTHER" id="PTHR46565:SF20">
    <property type="entry name" value="COLD SHOCK DOMAIN-CONTAINING PROTEIN 4"/>
    <property type="match status" value="1"/>
</dbReference>
<feature type="non-terminal residue" evidence="3">
    <location>
        <position position="174"/>
    </location>
</feature>
<gene>
    <name evidence="3" type="ORF">METZ01_LOCUS472704</name>
</gene>